<keyword evidence="3" id="KW-1185">Reference proteome</keyword>
<dbReference type="RefSeq" id="WP_176752992.1">
    <property type="nucleotide sequence ID" value="NZ_BJVZ01000016.1"/>
</dbReference>
<keyword evidence="1" id="KW-0812">Transmembrane</keyword>
<proteinExistence type="predicted"/>
<gene>
    <name evidence="2" type="ORF">SAMN05216498_2043</name>
</gene>
<name>A0A1H0ARB8_9BACI</name>
<feature type="transmembrane region" description="Helical" evidence="1">
    <location>
        <begin position="7"/>
        <end position="27"/>
    </location>
</feature>
<sequence length="49" mass="5711">MKFDGKKLVLTIIIIIVIMSVVTYAIFNYLDRNEYIEEMGMAWVQNGIL</sequence>
<keyword evidence="1" id="KW-0472">Membrane</keyword>
<dbReference type="Proteomes" id="UP000199334">
    <property type="component" value="Unassembled WGS sequence"/>
</dbReference>
<organism evidence="2 3">
    <name type="scientific">Tenuibacillus multivorans</name>
    <dbReference type="NCBI Taxonomy" id="237069"/>
    <lineage>
        <taxon>Bacteria</taxon>
        <taxon>Bacillati</taxon>
        <taxon>Bacillota</taxon>
        <taxon>Bacilli</taxon>
        <taxon>Bacillales</taxon>
        <taxon>Bacillaceae</taxon>
        <taxon>Tenuibacillus</taxon>
    </lineage>
</organism>
<dbReference type="EMBL" id="FNIG01000004">
    <property type="protein sequence ID" value="SDN36068.1"/>
    <property type="molecule type" value="Genomic_DNA"/>
</dbReference>
<keyword evidence="1" id="KW-1133">Transmembrane helix</keyword>
<protein>
    <submittedName>
        <fullName evidence="2">Uncharacterized protein</fullName>
    </submittedName>
</protein>
<dbReference type="AlphaFoldDB" id="A0A1H0ARB8"/>
<dbReference type="STRING" id="237069.SAMN05216498_2043"/>
<accession>A0A1H0ARB8</accession>
<evidence type="ECO:0000256" key="1">
    <source>
        <dbReference type="SAM" id="Phobius"/>
    </source>
</evidence>
<evidence type="ECO:0000313" key="3">
    <source>
        <dbReference type="Proteomes" id="UP000199334"/>
    </source>
</evidence>
<reference evidence="2 3" key="1">
    <citation type="submission" date="2016-10" db="EMBL/GenBank/DDBJ databases">
        <authorList>
            <person name="de Groot N.N."/>
        </authorList>
    </citation>
    <scope>NUCLEOTIDE SEQUENCE [LARGE SCALE GENOMIC DNA]</scope>
    <source>
        <strain evidence="2 3">CGMCC 1.3442</strain>
    </source>
</reference>
<evidence type="ECO:0000313" key="2">
    <source>
        <dbReference type="EMBL" id="SDN36068.1"/>
    </source>
</evidence>